<name>A0AAD8KVG5_TARER</name>
<evidence type="ECO:0000256" key="1">
    <source>
        <dbReference type="SAM" id="Phobius"/>
    </source>
</evidence>
<accession>A0AAD8KVG5</accession>
<organism evidence="2 3">
    <name type="scientific">Tagetes erecta</name>
    <name type="common">African marigold</name>
    <dbReference type="NCBI Taxonomy" id="13708"/>
    <lineage>
        <taxon>Eukaryota</taxon>
        <taxon>Viridiplantae</taxon>
        <taxon>Streptophyta</taxon>
        <taxon>Embryophyta</taxon>
        <taxon>Tracheophyta</taxon>
        <taxon>Spermatophyta</taxon>
        <taxon>Magnoliopsida</taxon>
        <taxon>eudicotyledons</taxon>
        <taxon>Gunneridae</taxon>
        <taxon>Pentapetalae</taxon>
        <taxon>asterids</taxon>
        <taxon>campanulids</taxon>
        <taxon>Asterales</taxon>
        <taxon>Asteraceae</taxon>
        <taxon>Asteroideae</taxon>
        <taxon>Heliantheae alliance</taxon>
        <taxon>Tageteae</taxon>
        <taxon>Tagetes</taxon>
    </lineage>
</organism>
<dbReference type="Proteomes" id="UP001229421">
    <property type="component" value="Unassembled WGS sequence"/>
</dbReference>
<sequence length="86" mass="10088">MLRSLYHSIPSIYRHIFTIILTAQVVDNRRIRFLLGVLELVFLMPILVYMVLISCWFWFVFVLQESVTLTIASGIGPKLRVYLLVM</sequence>
<dbReference type="EMBL" id="JAUHHV010000003">
    <property type="protein sequence ID" value="KAK1429892.1"/>
    <property type="molecule type" value="Genomic_DNA"/>
</dbReference>
<keyword evidence="1" id="KW-0472">Membrane</keyword>
<gene>
    <name evidence="2" type="ORF">QVD17_12210</name>
</gene>
<evidence type="ECO:0000313" key="2">
    <source>
        <dbReference type="EMBL" id="KAK1429892.1"/>
    </source>
</evidence>
<feature type="transmembrane region" description="Helical" evidence="1">
    <location>
        <begin position="33"/>
        <end position="59"/>
    </location>
</feature>
<reference evidence="2" key="1">
    <citation type="journal article" date="2023" name="bioRxiv">
        <title>Improved chromosome-level genome assembly for marigold (Tagetes erecta).</title>
        <authorList>
            <person name="Jiang F."/>
            <person name="Yuan L."/>
            <person name="Wang S."/>
            <person name="Wang H."/>
            <person name="Xu D."/>
            <person name="Wang A."/>
            <person name="Fan W."/>
        </authorList>
    </citation>
    <scope>NUCLEOTIDE SEQUENCE</scope>
    <source>
        <strain evidence="2">WSJ</strain>
        <tissue evidence="2">Leaf</tissue>
    </source>
</reference>
<keyword evidence="1" id="KW-1133">Transmembrane helix</keyword>
<dbReference type="AlphaFoldDB" id="A0AAD8KVG5"/>
<proteinExistence type="predicted"/>
<evidence type="ECO:0000313" key="3">
    <source>
        <dbReference type="Proteomes" id="UP001229421"/>
    </source>
</evidence>
<keyword evidence="1" id="KW-0812">Transmembrane</keyword>
<keyword evidence="3" id="KW-1185">Reference proteome</keyword>
<protein>
    <submittedName>
        <fullName evidence="2">Uncharacterized protein</fullName>
    </submittedName>
</protein>
<comment type="caution">
    <text evidence="2">The sequence shown here is derived from an EMBL/GenBank/DDBJ whole genome shotgun (WGS) entry which is preliminary data.</text>
</comment>